<feature type="compositionally biased region" description="Pro residues" evidence="4">
    <location>
        <begin position="528"/>
        <end position="538"/>
    </location>
</feature>
<evidence type="ECO:0000313" key="7">
    <source>
        <dbReference type="EMBL" id="MBQ0936695.1"/>
    </source>
</evidence>
<name>A0ABS5DZX2_9BURK</name>
<dbReference type="SMART" id="SM00283">
    <property type="entry name" value="MA"/>
    <property type="match status" value="1"/>
</dbReference>
<evidence type="ECO:0000313" key="8">
    <source>
        <dbReference type="Proteomes" id="UP000672097"/>
    </source>
</evidence>
<feature type="domain" description="HAMP" evidence="6">
    <location>
        <begin position="185"/>
        <end position="239"/>
    </location>
</feature>
<keyword evidence="3" id="KW-0807">Transducer</keyword>
<dbReference type="PRINTS" id="PR00260">
    <property type="entry name" value="CHEMTRNSDUCR"/>
</dbReference>
<evidence type="ECO:0000259" key="6">
    <source>
        <dbReference type="PROSITE" id="PS50885"/>
    </source>
</evidence>
<dbReference type="Pfam" id="PF00015">
    <property type="entry name" value="MCPsignal"/>
    <property type="match status" value="1"/>
</dbReference>
<gene>
    <name evidence="7" type="ORF">KAK11_15285</name>
</gene>
<feature type="region of interest" description="Disordered" evidence="4">
    <location>
        <begin position="505"/>
        <end position="551"/>
    </location>
</feature>
<proteinExistence type="inferred from homology"/>
<dbReference type="InterPro" id="IPR051310">
    <property type="entry name" value="MCP_chemotaxis"/>
</dbReference>
<accession>A0ABS5DZX2</accession>
<dbReference type="CDD" id="cd11386">
    <property type="entry name" value="MCP_signal"/>
    <property type="match status" value="1"/>
</dbReference>
<dbReference type="PROSITE" id="PS50111">
    <property type="entry name" value="CHEMOTAXIS_TRANSDUC_2"/>
    <property type="match status" value="1"/>
</dbReference>
<evidence type="ECO:0000256" key="3">
    <source>
        <dbReference type="PROSITE-ProRule" id="PRU00284"/>
    </source>
</evidence>
<keyword evidence="8" id="KW-1185">Reference proteome</keyword>
<dbReference type="PANTHER" id="PTHR43531:SF14">
    <property type="entry name" value="METHYL-ACCEPTING CHEMOTAXIS PROTEIN I-RELATED"/>
    <property type="match status" value="1"/>
</dbReference>
<dbReference type="InterPro" id="IPR004089">
    <property type="entry name" value="MCPsignal_dom"/>
</dbReference>
<comment type="caution">
    <text evidence="7">The sequence shown here is derived from an EMBL/GenBank/DDBJ whole genome shotgun (WGS) entry which is preliminary data.</text>
</comment>
<dbReference type="EMBL" id="JAGQDG010000005">
    <property type="protein sequence ID" value="MBQ0936695.1"/>
    <property type="molecule type" value="Genomic_DNA"/>
</dbReference>
<dbReference type="InterPro" id="IPR004090">
    <property type="entry name" value="Chemotax_Me-accpt_rcpt"/>
</dbReference>
<dbReference type="CDD" id="cd06225">
    <property type="entry name" value="HAMP"/>
    <property type="match status" value="1"/>
</dbReference>
<evidence type="ECO:0000256" key="2">
    <source>
        <dbReference type="ARBA" id="ARBA00029447"/>
    </source>
</evidence>
<keyword evidence="1" id="KW-0488">Methylation</keyword>
<evidence type="ECO:0000256" key="4">
    <source>
        <dbReference type="SAM" id="MobiDB-lite"/>
    </source>
</evidence>
<feature type="compositionally biased region" description="Low complexity" evidence="4">
    <location>
        <begin position="505"/>
        <end position="527"/>
    </location>
</feature>
<dbReference type="Proteomes" id="UP000672097">
    <property type="component" value="Unassembled WGS sequence"/>
</dbReference>
<dbReference type="InterPro" id="IPR003660">
    <property type="entry name" value="HAMP_dom"/>
</dbReference>
<evidence type="ECO:0000259" key="5">
    <source>
        <dbReference type="PROSITE" id="PS50111"/>
    </source>
</evidence>
<dbReference type="Gene3D" id="1.10.287.950">
    <property type="entry name" value="Methyl-accepting chemotaxis protein"/>
    <property type="match status" value="1"/>
</dbReference>
<dbReference type="PROSITE" id="PS50885">
    <property type="entry name" value="HAMP"/>
    <property type="match status" value="1"/>
</dbReference>
<feature type="domain" description="Methyl-accepting transducer" evidence="5">
    <location>
        <begin position="244"/>
        <end position="473"/>
    </location>
</feature>
<protein>
    <submittedName>
        <fullName evidence="7">Methyl-accepting chemotaxis protein</fullName>
    </submittedName>
</protein>
<dbReference type="PANTHER" id="PTHR43531">
    <property type="entry name" value="PROTEIN ICFG"/>
    <property type="match status" value="1"/>
</dbReference>
<dbReference type="SMART" id="SM00304">
    <property type="entry name" value="HAMP"/>
    <property type="match status" value="1"/>
</dbReference>
<reference evidence="7 8" key="1">
    <citation type="submission" date="2021-04" db="EMBL/GenBank/DDBJ databases">
        <title>The genome sequence of type strain Ideonella paludis KCTC 32238.</title>
        <authorList>
            <person name="Liu Y."/>
        </authorList>
    </citation>
    <scope>NUCLEOTIDE SEQUENCE [LARGE SCALE GENOMIC DNA]</scope>
    <source>
        <strain evidence="7 8">KCTC 32238</strain>
    </source>
</reference>
<comment type="similarity">
    <text evidence="2">Belongs to the methyl-accepting chemotaxis (MCP) protein family.</text>
</comment>
<sequence>MVLGQGLWAQQRMGQNAGEAFVAKDVVADILPPPMYLIEMRLILSQAVEGTLEVAEAKKLVDRLASEYQARVDYWTQNPPHGLEKQLLGRQHEAGKTFIAAAQTQVIAKLQAGEADAAKQALAEVHKLYLAHRTGVDETVVAGNDFAATSMASFAAAQKQSSTTALLVAAAAVALVLLLARWVLRSIEQPVERCTRMARKIAGGDLTQCEQTQVRRQDAIGALETVLCEMQGQLARTVGAVRRNAEGVASASAQIASGNLDLSQRTELQAGALQQTASTMSNLGEAVRHNAEHAQQANSLALAASSVAERGGAVVGQAVETMKGINDSSRKISDIISVIDGIAFQTNILALNAAVEAARAGEQGRGFAVVAAEVRSLAGRSADAAKEIKQLITASVERVESGTTLVDQAGATMSEVVSAIKRVTDIMSEISHASAEQRAGVEEIGDAVRQMDQSTQQNAAMVEEVAAAAGSLKTQADQLVQAVSVFQLSASDPVRTPSLAALKPAASPTPMAAVVPTSPKPVAAKPTAPKPAPAPAPAPAAAGASDDWETF</sequence>
<dbReference type="SUPFAM" id="SSF58104">
    <property type="entry name" value="Methyl-accepting chemotaxis protein (MCP) signaling domain"/>
    <property type="match status" value="1"/>
</dbReference>
<evidence type="ECO:0000256" key="1">
    <source>
        <dbReference type="ARBA" id="ARBA00022481"/>
    </source>
</evidence>
<organism evidence="7 8">
    <name type="scientific">Ideonella paludis</name>
    <dbReference type="NCBI Taxonomy" id="1233411"/>
    <lineage>
        <taxon>Bacteria</taxon>
        <taxon>Pseudomonadati</taxon>
        <taxon>Pseudomonadota</taxon>
        <taxon>Betaproteobacteria</taxon>
        <taxon>Burkholderiales</taxon>
        <taxon>Sphaerotilaceae</taxon>
        <taxon>Ideonella</taxon>
    </lineage>
</organism>